<keyword evidence="4 20" id="KW-0812">Transmembrane</keyword>
<evidence type="ECO:0000256" key="21">
    <source>
        <dbReference type="RuleBase" id="RU000488"/>
    </source>
</evidence>
<dbReference type="InterPro" id="IPR023395">
    <property type="entry name" value="MCP_dom_sf"/>
</dbReference>
<keyword evidence="8" id="KW-0496">Mitochondrion</keyword>
<keyword evidence="9 20" id="KW-0472">Membrane</keyword>
<feature type="repeat" description="Solcar" evidence="20">
    <location>
        <begin position="9"/>
        <end position="101"/>
    </location>
</feature>
<comment type="catalytic activity">
    <reaction evidence="14">
        <text>heptanedioate(in) + 2-oxoglutarate(out) = heptanedioate(out) + 2-oxoglutarate(in)</text>
        <dbReference type="Rhea" id="RHEA:71759"/>
        <dbReference type="ChEBI" id="CHEBI:16810"/>
        <dbReference type="ChEBI" id="CHEBI:36165"/>
    </reaction>
</comment>
<evidence type="ECO:0000313" key="24">
    <source>
        <dbReference type="Proteomes" id="UP001431783"/>
    </source>
</evidence>
<keyword evidence="7 22" id="KW-1133">Transmembrane helix</keyword>
<evidence type="ECO:0000256" key="18">
    <source>
        <dbReference type="ARBA" id="ARBA00048920"/>
    </source>
</evidence>
<comment type="catalytic activity">
    <reaction evidence="15">
        <text>citrate(in) + 2-oxoglutarate(out) = citrate(out) + 2-oxoglutarate(in)</text>
        <dbReference type="Rhea" id="RHEA:71763"/>
        <dbReference type="ChEBI" id="CHEBI:16810"/>
        <dbReference type="ChEBI" id="CHEBI:16947"/>
    </reaction>
</comment>
<comment type="caution">
    <text evidence="23">The sequence shown here is derived from an EMBL/GenBank/DDBJ whole genome shotgun (WGS) entry which is preliminary data.</text>
</comment>
<comment type="subcellular location">
    <subcellularLocation>
        <location evidence="1">Mitochondrion inner membrane</location>
        <topology evidence="1">Multi-pass membrane protein</topology>
    </subcellularLocation>
</comment>
<evidence type="ECO:0000256" key="8">
    <source>
        <dbReference type="ARBA" id="ARBA00023128"/>
    </source>
</evidence>
<evidence type="ECO:0000256" key="16">
    <source>
        <dbReference type="ARBA" id="ARBA00048303"/>
    </source>
</evidence>
<evidence type="ECO:0000256" key="4">
    <source>
        <dbReference type="ARBA" id="ARBA00022692"/>
    </source>
</evidence>
<evidence type="ECO:0000256" key="17">
    <source>
        <dbReference type="ARBA" id="ARBA00048581"/>
    </source>
</evidence>
<dbReference type="InterPro" id="IPR051752">
    <property type="entry name" value="Mito_2-oxodicarb_carrier"/>
</dbReference>
<sequence>MKQYPEQWKKSAVEFVSGGLAGFIEVALLHPLDLVKTRLQLQTKPTKPSDPDHYNGIVDCFRKLRQTEGILSFWKGNLPPLIVETPTKSVRFTTFHYCKKIFSVGQQPNLLAYMGSGYIAGTVESFVVCPFEVVKVTLQADLSRATVAPSAWQMVKKIVQEEGIFTKRGIYRGLGATIHVHNIYCGIYLGLFYRLKDIFPVYEARIHNTLVTLGLGIATSSCACFFNIPFDVVKSRIQAPQPKNIKYHNTFQSIKVVYNEEGWKSLYKGLGAKLLRLGPGGAIVIFIFEFVDNYLSSMFLENQ</sequence>
<evidence type="ECO:0000256" key="11">
    <source>
        <dbReference type="ARBA" id="ARBA00039747"/>
    </source>
</evidence>
<evidence type="ECO:0000256" key="13">
    <source>
        <dbReference type="ARBA" id="ARBA00046087"/>
    </source>
</evidence>
<dbReference type="InterPro" id="IPR002113">
    <property type="entry name" value="ADT_euk_type"/>
</dbReference>
<dbReference type="InterPro" id="IPR002067">
    <property type="entry name" value="MCP"/>
</dbReference>
<evidence type="ECO:0000256" key="10">
    <source>
        <dbReference type="ARBA" id="ARBA00036018"/>
    </source>
</evidence>
<dbReference type="GO" id="GO:0140021">
    <property type="term" value="P:mitochondrial ADP transmembrane transport"/>
    <property type="evidence" value="ECO:0007669"/>
    <property type="project" value="InterPro"/>
</dbReference>
<dbReference type="Gene3D" id="1.50.40.10">
    <property type="entry name" value="Mitochondrial carrier domain"/>
    <property type="match status" value="1"/>
</dbReference>
<evidence type="ECO:0000256" key="7">
    <source>
        <dbReference type="ARBA" id="ARBA00022989"/>
    </source>
</evidence>
<dbReference type="PROSITE" id="PS50920">
    <property type="entry name" value="SOLCAR"/>
    <property type="match status" value="3"/>
</dbReference>
<dbReference type="PRINTS" id="PR00926">
    <property type="entry name" value="MITOCARRIER"/>
</dbReference>
<dbReference type="GO" id="GO:1990544">
    <property type="term" value="P:mitochondrial ATP transmembrane transport"/>
    <property type="evidence" value="ECO:0007669"/>
    <property type="project" value="InterPro"/>
</dbReference>
<dbReference type="EMBL" id="JARQZJ010000002">
    <property type="protein sequence ID" value="KAK9870310.1"/>
    <property type="molecule type" value="Genomic_DNA"/>
</dbReference>
<dbReference type="GO" id="GO:0005471">
    <property type="term" value="F:ATP:ADP antiporter activity"/>
    <property type="evidence" value="ECO:0007669"/>
    <property type="project" value="InterPro"/>
</dbReference>
<evidence type="ECO:0000256" key="9">
    <source>
        <dbReference type="ARBA" id="ARBA00023136"/>
    </source>
</evidence>
<evidence type="ECO:0000256" key="5">
    <source>
        <dbReference type="ARBA" id="ARBA00022737"/>
    </source>
</evidence>
<dbReference type="SUPFAM" id="SSF103506">
    <property type="entry name" value="Mitochondrial carrier"/>
    <property type="match status" value="1"/>
</dbReference>
<feature type="repeat" description="Solcar" evidence="20">
    <location>
        <begin position="108"/>
        <end position="198"/>
    </location>
</feature>
<reference evidence="23 24" key="1">
    <citation type="submission" date="2023-03" db="EMBL/GenBank/DDBJ databases">
        <title>Genome insight into feeding habits of ladybird beetles.</title>
        <authorList>
            <person name="Li H.-S."/>
            <person name="Huang Y.-H."/>
            <person name="Pang H."/>
        </authorList>
    </citation>
    <scope>NUCLEOTIDE SEQUENCE [LARGE SCALE GENOMIC DNA]</scope>
    <source>
        <strain evidence="23">SYSU_2023b</strain>
        <tissue evidence="23">Whole body</tissue>
    </source>
</reference>
<dbReference type="Pfam" id="PF00153">
    <property type="entry name" value="Mito_carr"/>
    <property type="match status" value="3"/>
</dbReference>
<comment type="catalytic activity">
    <reaction evidence="19">
        <text>hexanedioate(in) + 2-oxoglutarate(out) = hexanedioate(out) + 2-oxoglutarate(in)</text>
        <dbReference type="Rhea" id="RHEA:71743"/>
        <dbReference type="ChEBI" id="CHEBI:16810"/>
        <dbReference type="ChEBI" id="CHEBI:17128"/>
    </reaction>
</comment>
<dbReference type="AlphaFoldDB" id="A0AAW1TK19"/>
<evidence type="ECO:0000256" key="15">
    <source>
        <dbReference type="ARBA" id="ARBA00048003"/>
    </source>
</evidence>
<feature type="transmembrane region" description="Helical" evidence="22">
    <location>
        <begin position="274"/>
        <end position="291"/>
    </location>
</feature>
<evidence type="ECO:0000256" key="6">
    <source>
        <dbReference type="ARBA" id="ARBA00022792"/>
    </source>
</evidence>
<feature type="repeat" description="Solcar" evidence="20">
    <location>
        <begin position="207"/>
        <end position="294"/>
    </location>
</feature>
<evidence type="ECO:0000256" key="12">
    <source>
        <dbReference type="ARBA" id="ARBA00041874"/>
    </source>
</evidence>
<dbReference type="PRINTS" id="PR00927">
    <property type="entry name" value="ADPTRNSLCASE"/>
</dbReference>
<evidence type="ECO:0000256" key="1">
    <source>
        <dbReference type="ARBA" id="ARBA00004448"/>
    </source>
</evidence>
<evidence type="ECO:0000256" key="22">
    <source>
        <dbReference type="SAM" id="Phobius"/>
    </source>
</evidence>
<evidence type="ECO:0000256" key="3">
    <source>
        <dbReference type="ARBA" id="ARBA00022448"/>
    </source>
</evidence>
<comment type="function">
    <text evidence="13">Transports dicarboxylates across the inner membranes of mitochondria by a counter-exchange mechanism. Can transport 2-oxoadipate (2-oxohexanedioate), 2-oxoglutarate, adipate (hexanedioate), glutarate, and to a lesser extent, pimelate (heptanedioate), 2-oxopimelate (2-oxoheptanedioate), 2-aminoadipate (2-aminohexanedioate), oxaloacetate, and citrate. Plays a central role in catabolism of lysine, hydroxylysine, and tryptophan, by transporting common metabolite intermediates (such as 2-oxoadipate) into the mitochondria, where it is converted into acetyl-CoA and can enter the citric acid (TCA) cycle.</text>
</comment>
<dbReference type="PANTHER" id="PTHR46356">
    <property type="entry name" value="MITOCHONDRIAL 2-OXODICARBOXYLATE CARRIER"/>
    <property type="match status" value="1"/>
</dbReference>
<dbReference type="InterPro" id="IPR018108">
    <property type="entry name" value="MCP_transmembrane"/>
</dbReference>
<keyword evidence="3 21" id="KW-0813">Transport</keyword>
<comment type="catalytic activity">
    <reaction evidence="10">
        <text>2-oxoadipate(in) + 2-oxoglutarate(out) = 2-oxoadipate(out) + 2-oxoglutarate(in)</text>
        <dbReference type="Rhea" id="RHEA:71739"/>
        <dbReference type="ChEBI" id="CHEBI:16810"/>
        <dbReference type="ChEBI" id="CHEBI:57499"/>
    </reaction>
</comment>
<comment type="catalytic activity">
    <reaction evidence="18">
        <text>glutarate(in) + 2-oxoglutarate(out) = glutarate(out) + 2-oxoglutarate(in)</text>
        <dbReference type="Rhea" id="RHEA:71751"/>
        <dbReference type="ChEBI" id="CHEBI:16810"/>
        <dbReference type="ChEBI" id="CHEBI:30921"/>
    </reaction>
</comment>
<dbReference type="PANTHER" id="PTHR46356:SF1">
    <property type="entry name" value="MITOCHONDRIAL 2-OXODICARBOXYLATE CARRIER"/>
    <property type="match status" value="1"/>
</dbReference>
<comment type="catalytic activity">
    <reaction evidence="16">
        <text>L-2-aminoadipate(in) + 2-oxoglutarate(out) = L-2-aminoadipate(out) + 2-oxoglutarate(in)</text>
        <dbReference type="Rhea" id="RHEA:71747"/>
        <dbReference type="ChEBI" id="CHEBI:16810"/>
        <dbReference type="ChEBI" id="CHEBI:58672"/>
    </reaction>
</comment>
<comment type="similarity">
    <text evidence="2 21">Belongs to the mitochondrial carrier (TC 2.A.29) family.</text>
</comment>
<evidence type="ECO:0000256" key="19">
    <source>
        <dbReference type="ARBA" id="ARBA00048998"/>
    </source>
</evidence>
<evidence type="ECO:0000256" key="14">
    <source>
        <dbReference type="ARBA" id="ARBA00047537"/>
    </source>
</evidence>
<organism evidence="23 24">
    <name type="scientific">Henosepilachna vigintioctopunctata</name>
    <dbReference type="NCBI Taxonomy" id="420089"/>
    <lineage>
        <taxon>Eukaryota</taxon>
        <taxon>Metazoa</taxon>
        <taxon>Ecdysozoa</taxon>
        <taxon>Arthropoda</taxon>
        <taxon>Hexapoda</taxon>
        <taxon>Insecta</taxon>
        <taxon>Pterygota</taxon>
        <taxon>Neoptera</taxon>
        <taxon>Endopterygota</taxon>
        <taxon>Coleoptera</taxon>
        <taxon>Polyphaga</taxon>
        <taxon>Cucujiformia</taxon>
        <taxon>Coccinelloidea</taxon>
        <taxon>Coccinellidae</taxon>
        <taxon>Epilachninae</taxon>
        <taxon>Epilachnini</taxon>
        <taxon>Henosepilachna</taxon>
    </lineage>
</organism>
<keyword evidence="24" id="KW-1185">Reference proteome</keyword>
<accession>A0AAW1TK19</accession>
<dbReference type="GO" id="GO:0005743">
    <property type="term" value="C:mitochondrial inner membrane"/>
    <property type="evidence" value="ECO:0007669"/>
    <property type="project" value="UniProtKB-SubCell"/>
</dbReference>
<dbReference type="Proteomes" id="UP001431783">
    <property type="component" value="Unassembled WGS sequence"/>
</dbReference>
<comment type="catalytic activity">
    <reaction evidence="17">
        <text>2-oxoheptanedioate(in) + 2-oxoglutarate(out) = 2-oxoheptanedioate(out) + 2-oxoglutarate(in)</text>
        <dbReference type="Rhea" id="RHEA:71755"/>
        <dbReference type="ChEBI" id="CHEBI:16810"/>
        <dbReference type="ChEBI" id="CHEBI:72701"/>
    </reaction>
</comment>
<name>A0AAW1TK19_9CUCU</name>
<proteinExistence type="inferred from homology"/>
<gene>
    <name evidence="23" type="ORF">WA026_006396</name>
</gene>
<protein>
    <recommendedName>
        <fullName evidence="11">Mitochondrial 2-oxodicarboxylate carrier</fullName>
    </recommendedName>
    <alternativeName>
        <fullName evidence="12">Solute carrier family 25 member 21</fullName>
    </alternativeName>
</protein>
<keyword evidence="5" id="KW-0677">Repeat</keyword>
<evidence type="ECO:0000256" key="20">
    <source>
        <dbReference type="PROSITE-ProRule" id="PRU00282"/>
    </source>
</evidence>
<evidence type="ECO:0000256" key="2">
    <source>
        <dbReference type="ARBA" id="ARBA00006375"/>
    </source>
</evidence>
<evidence type="ECO:0000313" key="23">
    <source>
        <dbReference type="EMBL" id="KAK9870310.1"/>
    </source>
</evidence>
<keyword evidence="6" id="KW-0999">Mitochondrion inner membrane</keyword>